<evidence type="ECO:0000313" key="3">
    <source>
        <dbReference type="Proteomes" id="UP000199341"/>
    </source>
</evidence>
<dbReference type="Proteomes" id="UP000199341">
    <property type="component" value="Unassembled WGS sequence"/>
</dbReference>
<proteinExistence type="predicted"/>
<dbReference type="OrthoDB" id="2599042at2"/>
<sequence length="145" mass="15500">MHTDPPAAGAAQLLDRYLISLDDDKLDDAWARDLFTEDAVVEFPMSRHAGRAGMADWHRESLAAFAGTQHLGSPAVVDPLGPDRVGLRANLVSTHVHHPGAAREPLFATGTFVTGEARRTPAGWRLSALAFRVVWMTGSPPGGPA</sequence>
<dbReference type="Gene3D" id="3.10.450.50">
    <property type="match status" value="1"/>
</dbReference>
<name>A0A1H0H016_9ACTN</name>
<organism evidence="2 3">
    <name type="scientific">Actinacidiphila guanduensis</name>
    <dbReference type="NCBI Taxonomy" id="310781"/>
    <lineage>
        <taxon>Bacteria</taxon>
        <taxon>Bacillati</taxon>
        <taxon>Actinomycetota</taxon>
        <taxon>Actinomycetes</taxon>
        <taxon>Kitasatosporales</taxon>
        <taxon>Streptomycetaceae</taxon>
        <taxon>Actinacidiphila</taxon>
    </lineage>
</organism>
<reference evidence="2 3" key="1">
    <citation type="submission" date="2016-10" db="EMBL/GenBank/DDBJ databases">
        <authorList>
            <person name="de Groot N.N."/>
        </authorList>
    </citation>
    <scope>NUCLEOTIDE SEQUENCE [LARGE SCALE GENOMIC DNA]</scope>
    <source>
        <strain evidence="2 3">CGMCC 4.2022</strain>
    </source>
</reference>
<dbReference type="Pfam" id="PF13577">
    <property type="entry name" value="SnoaL_4"/>
    <property type="match status" value="1"/>
</dbReference>
<dbReference type="RefSeq" id="WP_093785525.1">
    <property type="nucleotide sequence ID" value="NZ_FNIE01000007.1"/>
</dbReference>
<keyword evidence="3" id="KW-1185">Reference proteome</keyword>
<dbReference type="STRING" id="310781.SAMN05216259_107363"/>
<feature type="domain" description="SnoaL-like" evidence="1">
    <location>
        <begin position="11"/>
        <end position="128"/>
    </location>
</feature>
<dbReference type="EMBL" id="FNIE01000007">
    <property type="protein sequence ID" value="SDO12606.1"/>
    <property type="molecule type" value="Genomic_DNA"/>
</dbReference>
<evidence type="ECO:0000313" key="2">
    <source>
        <dbReference type="EMBL" id="SDO12606.1"/>
    </source>
</evidence>
<dbReference type="SUPFAM" id="SSF54427">
    <property type="entry name" value="NTF2-like"/>
    <property type="match status" value="1"/>
</dbReference>
<dbReference type="CDD" id="cd00531">
    <property type="entry name" value="NTF2_like"/>
    <property type="match status" value="1"/>
</dbReference>
<evidence type="ECO:0000259" key="1">
    <source>
        <dbReference type="Pfam" id="PF13577"/>
    </source>
</evidence>
<gene>
    <name evidence="2" type="ORF">SAMN05216259_107363</name>
</gene>
<protein>
    <submittedName>
        <fullName evidence="2">SnoaL-like domain-containing protein</fullName>
    </submittedName>
</protein>
<accession>A0A1H0H016</accession>
<dbReference type="AlphaFoldDB" id="A0A1H0H016"/>
<dbReference type="InterPro" id="IPR037401">
    <property type="entry name" value="SnoaL-like"/>
</dbReference>
<dbReference type="InterPro" id="IPR032710">
    <property type="entry name" value="NTF2-like_dom_sf"/>
</dbReference>